<evidence type="ECO:0000256" key="4">
    <source>
        <dbReference type="ARBA" id="ARBA00023163"/>
    </source>
</evidence>
<feature type="compositionally biased region" description="Basic and acidic residues" evidence="7">
    <location>
        <begin position="416"/>
        <end position="426"/>
    </location>
</feature>
<dbReference type="PRINTS" id="PR00053">
    <property type="entry name" value="FORKHEAD"/>
</dbReference>
<reference evidence="9 10" key="1">
    <citation type="submission" date="2023-03" db="EMBL/GenBank/DDBJ databases">
        <title>High-quality genome of Scylla paramamosain provides insights in environmental adaptation.</title>
        <authorList>
            <person name="Zhang L."/>
        </authorList>
    </citation>
    <scope>NUCLEOTIDE SEQUENCE [LARGE SCALE GENOMIC DNA]</scope>
    <source>
        <strain evidence="9">LZ_2023a</strain>
        <tissue evidence="9">Muscle</tissue>
    </source>
</reference>
<feature type="DNA-binding region" description="Fork-head" evidence="6">
    <location>
        <begin position="54"/>
        <end position="146"/>
    </location>
</feature>
<dbReference type="InterPro" id="IPR036390">
    <property type="entry name" value="WH_DNA-bd_sf"/>
</dbReference>
<dbReference type="EMBL" id="JARAKH010000004">
    <property type="protein sequence ID" value="KAK8404573.1"/>
    <property type="molecule type" value="Genomic_DNA"/>
</dbReference>
<dbReference type="InterPro" id="IPR018122">
    <property type="entry name" value="TF_fork_head_CS_1"/>
</dbReference>
<dbReference type="InterPro" id="IPR030456">
    <property type="entry name" value="TF_fork_head_CS_2"/>
</dbReference>
<evidence type="ECO:0000256" key="6">
    <source>
        <dbReference type="PROSITE-ProRule" id="PRU00089"/>
    </source>
</evidence>
<evidence type="ECO:0000313" key="10">
    <source>
        <dbReference type="Proteomes" id="UP001487740"/>
    </source>
</evidence>
<evidence type="ECO:0000256" key="7">
    <source>
        <dbReference type="SAM" id="MobiDB-lite"/>
    </source>
</evidence>
<feature type="region of interest" description="Disordered" evidence="7">
    <location>
        <begin position="358"/>
        <end position="426"/>
    </location>
</feature>
<dbReference type="GO" id="GO:0005634">
    <property type="term" value="C:nucleus"/>
    <property type="evidence" value="ECO:0007669"/>
    <property type="project" value="UniProtKB-SubCell"/>
</dbReference>
<dbReference type="Gene3D" id="1.10.10.10">
    <property type="entry name" value="Winged helix-like DNA-binding domain superfamily/Winged helix DNA-binding domain"/>
    <property type="match status" value="1"/>
</dbReference>
<accession>A0AAW0UZG5</accession>
<dbReference type="GO" id="GO:0000981">
    <property type="term" value="F:DNA-binding transcription factor activity, RNA polymerase II-specific"/>
    <property type="evidence" value="ECO:0007669"/>
    <property type="project" value="TreeGrafter"/>
</dbReference>
<dbReference type="CDD" id="cd20024">
    <property type="entry name" value="FH_FOXJ2-like"/>
    <property type="match status" value="1"/>
</dbReference>
<dbReference type="InterPro" id="IPR045912">
    <property type="entry name" value="FOXJ2/3-like"/>
</dbReference>
<keyword evidence="5 6" id="KW-0539">Nucleus</keyword>
<dbReference type="InterPro" id="IPR036388">
    <property type="entry name" value="WH-like_DNA-bd_sf"/>
</dbReference>
<evidence type="ECO:0000313" key="9">
    <source>
        <dbReference type="EMBL" id="KAK8404573.1"/>
    </source>
</evidence>
<sequence>MAELNKSLTAMDWLPRLNARGTLAGGLWLDGVTDTPEMVQADSSTPPSPPVNGKPPYSYANLITLAITSSSRRKMTLAEIYHWIMDNFSYYRQAPVGWKNSVRHNLSLNKCFKKVPRTKDDPGKGSYWAIDATHTADEAASKRKKQPCPRFNPYLAHTLTNTARTTTLSMSAANTGLSTIIPAAATPLQDPELKTGTPMVNPWSHSARVDHWAQTTHPWNFSQEGVLLDGVTGTNAPVSLSMGVGEGECAPRDSSVDGITMKDCDLLLLSNLTPEQLREYAALLTPQNTGGANVNQSVPSVLPLSLPMSMPVSAPTAIPAPMATTRTSSSDATLLPLQTSGETLETLVADSLMISNGVPPDDVLRSPQQASTPGELPLDGSFSLSGHSDCGDSSASLSLRTQPDSQRCQSRLWGNGDHHAERASSS</sequence>
<evidence type="ECO:0000256" key="1">
    <source>
        <dbReference type="ARBA" id="ARBA00004123"/>
    </source>
</evidence>
<feature type="compositionally biased region" description="Polar residues" evidence="7">
    <location>
        <begin position="382"/>
        <end position="409"/>
    </location>
</feature>
<dbReference type="AlphaFoldDB" id="A0AAW0UZG5"/>
<evidence type="ECO:0000256" key="3">
    <source>
        <dbReference type="ARBA" id="ARBA00023125"/>
    </source>
</evidence>
<dbReference type="FunFam" id="1.10.10.10:FF:000030">
    <property type="entry name" value="Forkhead box protein K2"/>
    <property type="match status" value="1"/>
</dbReference>
<evidence type="ECO:0000256" key="2">
    <source>
        <dbReference type="ARBA" id="ARBA00023015"/>
    </source>
</evidence>
<keyword evidence="3 6" id="KW-0238">DNA-binding</keyword>
<dbReference type="PANTHER" id="PTHR46078:SF2">
    <property type="entry name" value="FORK-HEAD DOMAIN-CONTAINING PROTEIN"/>
    <property type="match status" value="1"/>
</dbReference>
<evidence type="ECO:0000256" key="5">
    <source>
        <dbReference type="ARBA" id="ARBA00023242"/>
    </source>
</evidence>
<dbReference type="Proteomes" id="UP001487740">
    <property type="component" value="Unassembled WGS sequence"/>
</dbReference>
<keyword evidence="4" id="KW-0804">Transcription</keyword>
<comment type="caution">
    <text evidence="9">The sequence shown here is derived from an EMBL/GenBank/DDBJ whole genome shotgun (WGS) entry which is preliminary data.</text>
</comment>
<dbReference type="PROSITE" id="PS00658">
    <property type="entry name" value="FORK_HEAD_2"/>
    <property type="match status" value="1"/>
</dbReference>
<gene>
    <name evidence="9" type="ORF">O3P69_007673</name>
</gene>
<proteinExistence type="predicted"/>
<feature type="domain" description="Fork-head" evidence="8">
    <location>
        <begin position="54"/>
        <end position="146"/>
    </location>
</feature>
<organism evidence="9 10">
    <name type="scientific">Scylla paramamosain</name>
    <name type="common">Mud crab</name>
    <dbReference type="NCBI Taxonomy" id="85552"/>
    <lineage>
        <taxon>Eukaryota</taxon>
        <taxon>Metazoa</taxon>
        <taxon>Ecdysozoa</taxon>
        <taxon>Arthropoda</taxon>
        <taxon>Crustacea</taxon>
        <taxon>Multicrustacea</taxon>
        <taxon>Malacostraca</taxon>
        <taxon>Eumalacostraca</taxon>
        <taxon>Eucarida</taxon>
        <taxon>Decapoda</taxon>
        <taxon>Pleocyemata</taxon>
        <taxon>Brachyura</taxon>
        <taxon>Eubrachyura</taxon>
        <taxon>Portunoidea</taxon>
        <taxon>Portunidae</taxon>
        <taxon>Portuninae</taxon>
        <taxon>Scylla</taxon>
    </lineage>
</organism>
<protein>
    <recommendedName>
        <fullName evidence="8">Fork-head domain-containing protein</fullName>
    </recommendedName>
</protein>
<dbReference type="SUPFAM" id="SSF46785">
    <property type="entry name" value="Winged helix' DNA-binding domain"/>
    <property type="match status" value="1"/>
</dbReference>
<dbReference type="PANTHER" id="PTHR46078">
    <property type="entry name" value="FORKHEAD BOX PROTEIN J2 FAMILY MEMBER"/>
    <property type="match status" value="1"/>
</dbReference>
<comment type="subcellular location">
    <subcellularLocation>
        <location evidence="1 6">Nucleus</location>
    </subcellularLocation>
</comment>
<keyword evidence="10" id="KW-1185">Reference proteome</keyword>
<name>A0AAW0UZG5_SCYPA</name>
<dbReference type="GO" id="GO:0000978">
    <property type="term" value="F:RNA polymerase II cis-regulatory region sequence-specific DNA binding"/>
    <property type="evidence" value="ECO:0007669"/>
    <property type="project" value="TreeGrafter"/>
</dbReference>
<dbReference type="PROSITE" id="PS50039">
    <property type="entry name" value="FORK_HEAD_3"/>
    <property type="match status" value="1"/>
</dbReference>
<dbReference type="PROSITE" id="PS00657">
    <property type="entry name" value="FORK_HEAD_1"/>
    <property type="match status" value="1"/>
</dbReference>
<evidence type="ECO:0000259" key="8">
    <source>
        <dbReference type="PROSITE" id="PS50039"/>
    </source>
</evidence>
<dbReference type="InterPro" id="IPR001766">
    <property type="entry name" value="Fork_head_dom"/>
</dbReference>
<dbReference type="Pfam" id="PF00250">
    <property type="entry name" value="Forkhead"/>
    <property type="match status" value="1"/>
</dbReference>
<dbReference type="SMART" id="SM00339">
    <property type="entry name" value="FH"/>
    <property type="match status" value="1"/>
</dbReference>
<keyword evidence="2" id="KW-0805">Transcription regulation</keyword>